<reference evidence="1" key="2">
    <citation type="journal article" date="2024" name="Plant">
        <title>Genomic evolution and insights into agronomic trait innovations of Sesamum species.</title>
        <authorList>
            <person name="Miao H."/>
            <person name="Wang L."/>
            <person name="Qu L."/>
            <person name="Liu H."/>
            <person name="Sun Y."/>
            <person name="Le M."/>
            <person name="Wang Q."/>
            <person name="Wei S."/>
            <person name="Zheng Y."/>
            <person name="Lin W."/>
            <person name="Duan Y."/>
            <person name="Cao H."/>
            <person name="Xiong S."/>
            <person name="Wang X."/>
            <person name="Wei L."/>
            <person name="Li C."/>
            <person name="Ma Q."/>
            <person name="Ju M."/>
            <person name="Zhao R."/>
            <person name="Li G."/>
            <person name="Mu C."/>
            <person name="Tian Q."/>
            <person name="Mei H."/>
            <person name="Zhang T."/>
            <person name="Gao T."/>
            <person name="Zhang H."/>
        </authorList>
    </citation>
    <scope>NUCLEOTIDE SEQUENCE</scope>
    <source>
        <strain evidence="1">G02</strain>
    </source>
</reference>
<reference evidence="1" key="1">
    <citation type="submission" date="2020-06" db="EMBL/GenBank/DDBJ databases">
        <authorList>
            <person name="Li T."/>
            <person name="Hu X."/>
            <person name="Zhang T."/>
            <person name="Song X."/>
            <person name="Zhang H."/>
            <person name="Dai N."/>
            <person name="Sheng W."/>
            <person name="Hou X."/>
            <person name="Wei L."/>
        </authorList>
    </citation>
    <scope>NUCLEOTIDE SEQUENCE</scope>
    <source>
        <strain evidence="1">G02</strain>
        <tissue evidence="1">Leaf</tissue>
    </source>
</reference>
<dbReference type="EMBL" id="JACGWJ010000002">
    <property type="protein sequence ID" value="KAL0434692.1"/>
    <property type="molecule type" value="Genomic_DNA"/>
</dbReference>
<comment type="caution">
    <text evidence="1">The sequence shown here is derived from an EMBL/GenBank/DDBJ whole genome shotgun (WGS) entry which is preliminary data.</text>
</comment>
<sequence>MEASSKSFAVVHTSLFTCISNKDSIHRRDASHLPREAKILQSLTHFFPNASATRTSSIDEVLGHHAGISHEAKIHATVHAFLSCVLATRATSNISSSYGAFPRMSFTPSSENIRYPCWVFMAACTWGFQQ</sequence>
<organism evidence="1">
    <name type="scientific">Sesamum radiatum</name>
    <name type="common">Black benniseed</name>
    <dbReference type="NCBI Taxonomy" id="300843"/>
    <lineage>
        <taxon>Eukaryota</taxon>
        <taxon>Viridiplantae</taxon>
        <taxon>Streptophyta</taxon>
        <taxon>Embryophyta</taxon>
        <taxon>Tracheophyta</taxon>
        <taxon>Spermatophyta</taxon>
        <taxon>Magnoliopsida</taxon>
        <taxon>eudicotyledons</taxon>
        <taxon>Gunneridae</taxon>
        <taxon>Pentapetalae</taxon>
        <taxon>asterids</taxon>
        <taxon>lamiids</taxon>
        <taxon>Lamiales</taxon>
        <taxon>Pedaliaceae</taxon>
        <taxon>Sesamum</taxon>
    </lineage>
</organism>
<accession>A0AAW2VZ59</accession>
<gene>
    <name evidence="1" type="ORF">Sradi_0177100</name>
</gene>
<name>A0AAW2VZ59_SESRA</name>
<evidence type="ECO:0000313" key="1">
    <source>
        <dbReference type="EMBL" id="KAL0434692.1"/>
    </source>
</evidence>
<dbReference type="AlphaFoldDB" id="A0AAW2VZ59"/>
<protein>
    <submittedName>
        <fullName evidence="1">Uncharacterized protein</fullName>
    </submittedName>
</protein>
<proteinExistence type="predicted"/>